<feature type="transmembrane region" description="Helical" evidence="6">
    <location>
        <begin position="46"/>
        <end position="64"/>
    </location>
</feature>
<dbReference type="Gramene" id="Pp3c3_6140V3.6">
    <property type="protein sequence ID" value="Pp3c3_6140V3.6"/>
    <property type="gene ID" value="Pp3c3_6140"/>
</dbReference>
<dbReference type="GO" id="GO:0055088">
    <property type="term" value="P:lipid homeostasis"/>
    <property type="evidence" value="ECO:0000318"/>
    <property type="project" value="GO_Central"/>
</dbReference>
<evidence type="ECO:0000256" key="6">
    <source>
        <dbReference type="SAM" id="Phobius"/>
    </source>
</evidence>
<reference evidence="8 10" key="1">
    <citation type="journal article" date="2008" name="Science">
        <title>The Physcomitrella genome reveals evolutionary insights into the conquest of land by plants.</title>
        <authorList>
            <person name="Rensing S."/>
            <person name="Lang D."/>
            <person name="Zimmer A."/>
            <person name="Terry A."/>
            <person name="Salamov A."/>
            <person name="Shapiro H."/>
            <person name="Nishiyama T."/>
            <person name="Perroud P.-F."/>
            <person name="Lindquist E."/>
            <person name="Kamisugi Y."/>
            <person name="Tanahashi T."/>
            <person name="Sakakibara K."/>
            <person name="Fujita T."/>
            <person name="Oishi K."/>
            <person name="Shin-I T."/>
            <person name="Kuroki Y."/>
            <person name="Toyoda A."/>
            <person name="Suzuki Y."/>
            <person name="Hashimoto A."/>
            <person name="Yamaguchi K."/>
            <person name="Sugano A."/>
            <person name="Kohara Y."/>
            <person name="Fujiyama A."/>
            <person name="Anterola A."/>
            <person name="Aoki S."/>
            <person name="Ashton N."/>
            <person name="Barbazuk W.B."/>
            <person name="Barker E."/>
            <person name="Bennetzen J."/>
            <person name="Bezanilla M."/>
            <person name="Blankenship R."/>
            <person name="Cho S.H."/>
            <person name="Dutcher S."/>
            <person name="Estelle M."/>
            <person name="Fawcett J.A."/>
            <person name="Gundlach H."/>
            <person name="Hanada K."/>
            <person name="Heyl A."/>
            <person name="Hicks K.A."/>
            <person name="Hugh J."/>
            <person name="Lohr M."/>
            <person name="Mayer K."/>
            <person name="Melkozernov A."/>
            <person name="Murata T."/>
            <person name="Nelson D."/>
            <person name="Pils B."/>
            <person name="Prigge M."/>
            <person name="Reiss B."/>
            <person name="Renner T."/>
            <person name="Rombauts S."/>
            <person name="Rushton P."/>
            <person name="Sanderfoot A."/>
            <person name="Schween G."/>
            <person name="Shiu S.-H."/>
            <person name="Stueber K."/>
            <person name="Theodoulou F.L."/>
            <person name="Tu H."/>
            <person name="Van de Peer Y."/>
            <person name="Verrier P.J."/>
            <person name="Waters E."/>
            <person name="Wood A."/>
            <person name="Yang L."/>
            <person name="Cove D."/>
            <person name="Cuming A."/>
            <person name="Hasebe M."/>
            <person name="Lucas S."/>
            <person name="Mishler D.B."/>
            <person name="Reski R."/>
            <person name="Grigoriev I."/>
            <person name="Quatrano R.S."/>
            <person name="Boore J.L."/>
        </authorList>
    </citation>
    <scope>NUCLEOTIDE SEQUENCE [LARGE SCALE GENOMIC DNA]</scope>
    <source>
        <strain evidence="9 10">cv. Gransden 2004</strain>
    </source>
</reference>
<feature type="transmembrane region" description="Helical" evidence="6">
    <location>
        <begin position="93"/>
        <end position="111"/>
    </location>
</feature>
<dbReference type="Gramene" id="Pp3c3_6140V3.5">
    <property type="protein sequence ID" value="Pp3c3_6140V3.5"/>
    <property type="gene ID" value="Pp3c3_6140"/>
</dbReference>
<dbReference type="RefSeq" id="XP_024369324.1">
    <property type="nucleotide sequence ID" value="XM_024513556.2"/>
</dbReference>
<dbReference type="InterPro" id="IPR006634">
    <property type="entry name" value="TLC-dom"/>
</dbReference>
<feature type="transmembrane region" description="Helical" evidence="6">
    <location>
        <begin position="185"/>
        <end position="206"/>
    </location>
</feature>
<evidence type="ECO:0000256" key="1">
    <source>
        <dbReference type="ARBA" id="ARBA00004141"/>
    </source>
</evidence>
<dbReference type="SMART" id="SM00724">
    <property type="entry name" value="TLC"/>
    <property type="match status" value="1"/>
</dbReference>
<dbReference type="EnsemblPlants" id="Pp3c3_6140V3.6">
    <property type="protein sequence ID" value="Pp3c3_6140V3.6"/>
    <property type="gene ID" value="Pp3c3_6140"/>
</dbReference>
<keyword evidence="2 5" id="KW-0812">Transmembrane</keyword>
<accession>A0A2K1KTI2</accession>
<dbReference type="EnsemblPlants" id="Pp3c3_6140V3.4">
    <property type="protein sequence ID" value="Pp3c3_6140V3.4"/>
    <property type="gene ID" value="Pp3c3_6140"/>
</dbReference>
<dbReference type="Gramene" id="Pp3c3_6140V3.4">
    <property type="protein sequence ID" value="Pp3c3_6140V3.4"/>
    <property type="gene ID" value="Pp3c3_6140"/>
</dbReference>
<feature type="domain" description="TLC" evidence="7">
    <location>
        <begin position="84"/>
        <end position="288"/>
    </location>
</feature>
<dbReference type="InterPro" id="IPR050846">
    <property type="entry name" value="TLCD"/>
</dbReference>
<reference evidence="8 10" key="2">
    <citation type="journal article" date="2018" name="Plant J.">
        <title>The Physcomitrella patens chromosome-scale assembly reveals moss genome structure and evolution.</title>
        <authorList>
            <person name="Lang D."/>
            <person name="Ullrich K.K."/>
            <person name="Murat F."/>
            <person name="Fuchs J."/>
            <person name="Jenkins J."/>
            <person name="Haas F.B."/>
            <person name="Piednoel M."/>
            <person name="Gundlach H."/>
            <person name="Van Bel M."/>
            <person name="Meyberg R."/>
            <person name="Vives C."/>
            <person name="Morata J."/>
            <person name="Symeonidi A."/>
            <person name="Hiss M."/>
            <person name="Muchero W."/>
            <person name="Kamisugi Y."/>
            <person name="Saleh O."/>
            <person name="Blanc G."/>
            <person name="Decker E.L."/>
            <person name="van Gessel N."/>
            <person name="Grimwood J."/>
            <person name="Hayes R.D."/>
            <person name="Graham S.W."/>
            <person name="Gunter L.E."/>
            <person name="McDaniel S.F."/>
            <person name="Hoernstein S.N.W."/>
            <person name="Larsson A."/>
            <person name="Li F.W."/>
            <person name="Perroud P.F."/>
            <person name="Phillips J."/>
            <person name="Ranjan P."/>
            <person name="Rokshar D.S."/>
            <person name="Rothfels C.J."/>
            <person name="Schneider L."/>
            <person name="Shu S."/>
            <person name="Stevenson D.W."/>
            <person name="Thummler F."/>
            <person name="Tillich M."/>
            <person name="Villarreal Aguilar J.C."/>
            <person name="Widiez T."/>
            <person name="Wong G.K."/>
            <person name="Wymore A."/>
            <person name="Zhang Y."/>
            <person name="Zimmer A.D."/>
            <person name="Quatrano R.S."/>
            <person name="Mayer K.F.X."/>
            <person name="Goodstein D."/>
            <person name="Casacuberta J.M."/>
            <person name="Vandepoele K."/>
            <person name="Reski R."/>
            <person name="Cuming A.C."/>
            <person name="Tuskan G.A."/>
            <person name="Maumus F."/>
            <person name="Salse J."/>
            <person name="Schmutz J."/>
            <person name="Rensing S.A."/>
        </authorList>
    </citation>
    <scope>NUCLEOTIDE SEQUENCE [LARGE SCALE GENOMIC DNA]</scope>
    <source>
        <strain evidence="9 10">cv. Gransden 2004</strain>
    </source>
</reference>
<dbReference type="PANTHER" id="PTHR13439">
    <property type="entry name" value="CT120 PROTEIN"/>
    <property type="match status" value="1"/>
</dbReference>
<dbReference type="Gramene" id="Pp3c3_6140V3.2">
    <property type="protein sequence ID" value="Pp3c3_6140V3.2"/>
    <property type="gene ID" value="Pp3c3_6140"/>
</dbReference>
<evidence type="ECO:0000256" key="5">
    <source>
        <dbReference type="PROSITE-ProRule" id="PRU00205"/>
    </source>
</evidence>
<dbReference type="AlphaFoldDB" id="A0A2K1KTI2"/>
<keyword evidence="10" id="KW-1185">Reference proteome</keyword>
<dbReference type="EMBL" id="ABEU02000003">
    <property type="protein sequence ID" value="PNR57079.1"/>
    <property type="molecule type" value="Genomic_DNA"/>
</dbReference>
<feature type="transmembrane region" description="Helical" evidence="6">
    <location>
        <begin position="218"/>
        <end position="245"/>
    </location>
</feature>
<evidence type="ECO:0000313" key="8">
    <source>
        <dbReference type="EMBL" id="PNR57079.1"/>
    </source>
</evidence>
<feature type="transmembrane region" description="Helical" evidence="6">
    <location>
        <begin position="131"/>
        <end position="154"/>
    </location>
</feature>
<keyword evidence="4 5" id="KW-0472">Membrane</keyword>
<dbReference type="Gramene" id="Pp3c3_6140V3.3">
    <property type="protein sequence ID" value="Pp3c3_6140V3.3"/>
    <property type="gene ID" value="Pp3c3_6140"/>
</dbReference>
<evidence type="ECO:0000259" key="7">
    <source>
        <dbReference type="PROSITE" id="PS50922"/>
    </source>
</evidence>
<organism evidence="8">
    <name type="scientific">Physcomitrium patens</name>
    <name type="common">Spreading-leaved earth moss</name>
    <name type="synonym">Physcomitrella patens</name>
    <dbReference type="NCBI Taxonomy" id="3218"/>
    <lineage>
        <taxon>Eukaryota</taxon>
        <taxon>Viridiplantae</taxon>
        <taxon>Streptophyta</taxon>
        <taxon>Embryophyta</taxon>
        <taxon>Bryophyta</taxon>
        <taxon>Bryophytina</taxon>
        <taxon>Bryopsida</taxon>
        <taxon>Funariidae</taxon>
        <taxon>Funariales</taxon>
        <taxon>Funariaceae</taxon>
        <taxon>Physcomitrium</taxon>
    </lineage>
</organism>
<feature type="transmembrane region" description="Helical" evidence="6">
    <location>
        <begin position="257"/>
        <end position="280"/>
    </location>
</feature>
<dbReference type="RefSeq" id="XP_073388929.1">
    <property type="nucleotide sequence ID" value="XM_073532828.1"/>
</dbReference>
<comment type="subcellular location">
    <subcellularLocation>
        <location evidence="1">Membrane</location>
        <topology evidence="1">Multi-pass membrane protein</topology>
    </subcellularLocation>
</comment>
<evidence type="ECO:0000313" key="9">
    <source>
        <dbReference type="EnsemblPlants" id="Pp3c3_6140V3.1"/>
    </source>
</evidence>
<dbReference type="EnsemblPlants" id="Pp3c3_6140V3.5">
    <property type="protein sequence ID" value="Pp3c3_6140V3.5"/>
    <property type="gene ID" value="Pp3c3_6140"/>
</dbReference>
<proteinExistence type="predicted"/>
<dbReference type="OrthoDB" id="10266980at2759"/>
<dbReference type="EnsemblPlants" id="Pp3c3_6140V3.1">
    <property type="protein sequence ID" value="Pp3c3_6140V3.1"/>
    <property type="gene ID" value="Pp3c3_6140"/>
</dbReference>
<dbReference type="GeneID" id="112279283"/>
<dbReference type="STRING" id="3218.A0A2K1KTI2"/>
<evidence type="ECO:0000256" key="4">
    <source>
        <dbReference type="ARBA" id="ARBA00023136"/>
    </source>
</evidence>
<evidence type="ECO:0000256" key="2">
    <source>
        <dbReference type="ARBA" id="ARBA00022692"/>
    </source>
</evidence>
<protein>
    <recommendedName>
        <fullName evidence="7">TLC domain-containing protein</fullName>
    </recommendedName>
</protein>
<sequence length="293" mass="33322">MSSQADFITMMIPGFTTPGSTTLRRAVPFHDNMDMLFGEWSGGGEIALWFGSVLSGIMFCKLMYDFSKDISPNTFPGYNKLTRTQKVEWNNRAFSTAHAFVSSAIAFYLLYVSDIFRDSAPYGPVMFRSSILSQFGLGFSCGYFIADMGMIVAFYPTLGGYEFLLHHLVSMLALILAVHSGHAHLYLYIVLLSECTTPFINLRWYLTILDLKGTDVYLYNGVFTAFLWLIARVINFVYCFVHLYLHFDQAKQVHTAGFVFLLVSPTSLGLMNIFWFYKIVNALLRTFNRKHAP</sequence>
<dbReference type="Proteomes" id="UP000006727">
    <property type="component" value="Chromosome 3"/>
</dbReference>
<dbReference type="EnsemblPlants" id="Pp3c3_6140V3.3">
    <property type="protein sequence ID" value="Pp3c3_6140V3.3"/>
    <property type="gene ID" value="Pp3c3_6140"/>
</dbReference>
<dbReference type="PROSITE" id="PS50922">
    <property type="entry name" value="TLC"/>
    <property type="match status" value="1"/>
</dbReference>
<evidence type="ECO:0000313" key="10">
    <source>
        <dbReference type="Proteomes" id="UP000006727"/>
    </source>
</evidence>
<keyword evidence="3 6" id="KW-1133">Transmembrane helix</keyword>
<feature type="transmembrane region" description="Helical" evidence="6">
    <location>
        <begin position="161"/>
        <end position="179"/>
    </location>
</feature>
<dbReference type="Gramene" id="Pp3c3_6140V3.1">
    <property type="protein sequence ID" value="Pp3c3_6140V3.1"/>
    <property type="gene ID" value="Pp3c3_6140"/>
</dbReference>
<dbReference type="GO" id="GO:0005783">
    <property type="term" value="C:endoplasmic reticulum"/>
    <property type="evidence" value="ECO:0000318"/>
    <property type="project" value="GO_Central"/>
</dbReference>
<dbReference type="EnsemblPlants" id="Pp3c3_6140V3.2">
    <property type="protein sequence ID" value="Pp3c3_6140V3.2"/>
    <property type="gene ID" value="Pp3c3_6140"/>
</dbReference>
<dbReference type="PANTHER" id="PTHR13439:SF0">
    <property type="entry name" value="TOPOISOMERASE I DAMAGE AFFECTED PROTEIN 4"/>
    <property type="match status" value="1"/>
</dbReference>
<evidence type="ECO:0000256" key="3">
    <source>
        <dbReference type="ARBA" id="ARBA00022989"/>
    </source>
</evidence>
<dbReference type="PaxDb" id="3218-PP1S1_848V6.1"/>
<dbReference type="Pfam" id="PF03798">
    <property type="entry name" value="TRAM_LAG1_CLN8"/>
    <property type="match status" value="1"/>
</dbReference>
<name>A0A2K1KTI2_PHYPA</name>
<dbReference type="GO" id="GO:0016020">
    <property type="term" value="C:membrane"/>
    <property type="evidence" value="ECO:0007669"/>
    <property type="project" value="UniProtKB-SubCell"/>
</dbReference>
<dbReference type="RefSeq" id="XP_024369325.1">
    <property type="nucleotide sequence ID" value="XM_024513557.2"/>
</dbReference>
<reference evidence="9" key="3">
    <citation type="submission" date="2020-12" db="UniProtKB">
        <authorList>
            <consortium name="EnsemblPlants"/>
        </authorList>
    </citation>
    <scope>IDENTIFICATION</scope>
</reference>
<gene>
    <name evidence="9" type="primary">LOC112279283</name>
    <name evidence="8" type="ORF">PHYPA_004072</name>
</gene>
<dbReference type="RefSeq" id="XP_024369326.1">
    <property type="nucleotide sequence ID" value="XM_024513558.2"/>
</dbReference>